<evidence type="ECO:0000256" key="4">
    <source>
        <dbReference type="ARBA" id="ARBA00022692"/>
    </source>
</evidence>
<dbReference type="CDD" id="cd06261">
    <property type="entry name" value="TM_PBP2"/>
    <property type="match status" value="1"/>
</dbReference>
<name>A0ABW3QZ86_9PSEU</name>
<evidence type="ECO:0000256" key="2">
    <source>
        <dbReference type="ARBA" id="ARBA00022448"/>
    </source>
</evidence>
<dbReference type="InterPro" id="IPR035906">
    <property type="entry name" value="MetI-like_sf"/>
</dbReference>
<keyword evidence="5 7" id="KW-1133">Transmembrane helix</keyword>
<evidence type="ECO:0000259" key="9">
    <source>
        <dbReference type="PROSITE" id="PS50928"/>
    </source>
</evidence>
<feature type="transmembrane region" description="Helical" evidence="7">
    <location>
        <begin position="38"/>
        <end position="60"/>
    </location>
</feature>
<reference evidence="11" key="1">
    <citation type="journal article" date="2019" name="Int. J. Syst. Evol. Microbiol.">
        <title>The Global Catalogue of Microorganisms (GCM) 10K type strain sequencing project: providing services to taxonomists for standard genome sequencing and annotation.</title>
        <authorList>
            <consortium name="The Broad Institute Genomics Platform"/>
            <consortium name="The Broad Institute Genome Sequencing Center for Infectious Disease"/>
            <person name="Wu L."/>
            <person name="Ma J."/>
        </authorList>
    </citation>
    <scope>NUCLEOTIDE SEQUENCE [LARGE SCALE GENOMIC DNA]</scope>
    <source>
        <strain evidence="11">CCUG 60214</strain>
    </source>
</reference>
<dbReference type="EMBL" id="JBHTLK010000127">
    <property type="protein sequence ID" value="MFD1149880.1"/>
    <property type="molecule type" value="Genomic_DNA"/>
</dbReference>
<feature type="transmembrane region" description="Helical" evidence="7">
    <location>
        <begin position="98"/>
        <end position="122"/>
    </location>
</feature>
<evidence type="ECO:0000313" key="10">
    <source>
        <dbReference type="EMBL" id="MFD1149880.1"/>
    </source>
</evidence>
<keyword evidence="2 7" id="KW-0813">Transport</keyword>
<evidence type="ECO:0000256" key="8">
    <source>
        <dbReference type="SAM" id="MobiDB-lite"/>
    </source>
</evidence>
<evidence type="ECO:0000313" key="11">
    <source>
        <dbReference type="Proteomes" id="UP001597168"/>
    </source>
</evidence>
<keyword evidence="3" id="KW-1003">Cell membrane</keyword>
<comment type="similarity">
    <text evidence="7">Belongs to the binding-protein-dependent transport system permease family.</text>
</comment>
<organism evidence="10 11">
    <name type="scientific">Saccharothrix hoggarensis</name>
    <dbReference type="NCBI Taxonomy" id="913853"/>
    <lineage>
        <taxon>Bacteria</taxon>
        <taxon>Bacillati</taxon>
        <taxon>Actinomycetota</taxon>
        <taxon>Actinomycetes</taxon>
        <taxon>Pseudonocardiales</taxon>
        <taxon>Pseudonocardiaceae</taxon>
        <taxon>Saccharothrix</taxon>
    </lineage>
</organism>
<keyword evidence="6 7" id="KW-0472">Membrane</keyword>
<evidence type="ECO:0000256" key="3">
    <source>
        <dbReference type="ARBA" id="ARBA00022475"/>
    </source>
</evidence>
<feature type="transmembrane region" description="Helical" evidence="7">
    <location>
        <begin position="178"/>
        <end position="200"/>
    </location>
</feature>
<feature type="transmembrane region" description="Helical" evidence="7">
    <location>
        <begin position="281"/>
        <end position="300"/>
    </location>
</feature>
<proteinExistence type="inferred from homology"/>
<dbReference type="Gene3D" id="1.10.3720.10">
    <property type="entry name" value="MetI-like"/>
    <property type="match status" value="1"/>
</dbReference>
<feature type="region of interest" description="Disordered" evidence="8">
    <location>
        <begin position="1"/>
        <end position="32"/>
    </location>
</feature>
<comment type="subcellular location">
    <subcellularLocation>
        <location evidence="1 7">Cell membrane</location>
        <topology evidence="1 7">Multi-pass membrane protein</topology>
    </subcellularLocation>
</comment>
<dbReference type="Pfam" id="PF00528">
    <property type="entry name" value="BPD_transp_1"/>
    <property type="match status" value="1"/>
</dbReference>
<evidence type="ECO:0000256" key="1">
    <source>
        <dbReference type="ARBA" id="ARBA00004651"/>
    </source>
</evidence>
<evidence type="ECO:0000256" key="6">
    <source>
        <dbReference type="ARBA" id="ARBA00023136"/>
    </source>
</evidence>
<dbReference type="RefSeq" id="WP_380725470.1">
    <property type="nucleotide sequence ID" value="NZ_JBHTLK010000127.1"/>
</dbReference>
<feature type="transmembrane region" description="Helical" evidence="7">
    <location>
        <begin position="134"/>
        <end position="158"/>
    </location>
</feature>
<dbReference type="Proteomes" id="UP001597168">
    <property type="component" value="Unassembled WGS sequence"/>
</dbReference>
<feature type="domain" description="ABC transmembrane type-1" evidence="9">
    <location>
        <begin position="99"/>
        <end position="300"/>
    </location>
</feature>
<dbReference type="InterPro" id="IPR000515">
    <property type="entry name" value="MetI-like"/>
</dbReference>
<feature type="transmembrane region" description="Helical" evidence="7">
    <location>
        <begin position="221"/>
        <end position="246"/>
    </location>
</feature>
<comment type="caution">
    <text evidence="10">The sequence shown here is derived from an EMBL/GenBank/DDBJ whole genome shotgun (WGS) entry which is preliminary data.</text>
</comment>
<protein>
    <submittedName>
        <fullName evidence="10">Carbohydrate ABC transporter permease</fullName>
    </submittedName>
</protein>
<evidence type="ECO:0000256" key="5">
    <source>
        <dbReference type="ARBA" id="ARBA00022989"/>
    </source>
</evidence>
<dbReference type="PANTHER" id="PTHR43744:SF8">
    <property type="entry name" value="SN-GLYCEROL-3-PHOSPHATE TRANSPORT SYSTEM PERMEASE PROTEIN UGPE"/>
    <property type="match status" value="1"/>
</dbReference>
<evidence type="ECO:0000256" key="7">
    <source>
        <dbReference type="RuleBase" id="RU363032"/>
    </source>
</evidence>
<sequence length="315" mass="35240">MTPRPQQDRTRQDRPHRNRPDRNRPRPKGPGHNPVARAALHAFLVLTCLATLAPLLWALYASLRTYDDTARNGYFSLAESLTFDNFTNAWTQADLPHYYLNTLVVTLPALVLVLLLSSMVAFGLTRFSFRFNLVLLMLFTAGNLLPQQVIVTPLWRLYLLTPVPEWLSDSGVLLDSQLGLVLIHVAFQSGFCVFVLSNYMKTIPHELSEAARVDGAGVFRQYWQVILPLCRPALAALATLEFTWIYNDFLWALVLIQTGDKMPITSALQNLKGTFFVDNNLVAAGSLLVALPTLVVFFVLQRHFIGGLTLGSTKG</sequence>
<dbReference type="PANTHER" id="PTHR43744">
    <property type="entry name" value="ABC TRANSPORTER PERMEASE PROTEIN MG189-RELATED-RELATED"/>
    <property type="match status" value="1"/>
</dbReference>
<dbReference type="PROSITE" id="PS50928">
    <property type="entry name" value="ABC_TM1"/>
    <property type="match status" value="1"/>
</dbReference>
<keyword evidence="4 7" id="KW-0812">Transmembrane</keyword>
<feature type="compositionally biased region" description="Basic and acidic residues" evidence="8">
    <location>
        <begin position="1"/>
        <end position="24"/>
    </location>
</feature>
<keyword evidence="11" id="KW-1185">Reference proteome</keyword>
<accession>A0ABW3QZ86</accession>
<dbReference type="SUPFAM" id="SSF161098">
    <property type="entry name" value="MetI-like"/>
    <property type="match status" value="1"/>
</dbReference>
<gene>
    <name evidence="10" type="ORF">ACFQ3T_22335</name>
</gene>